<keyword evidence="9" id="KW-0675">Receptor</keyword>
<dbReference type="Proteomes" id="UP000515506">
    <property type="component" value="Chromosome"/>
</dbReference>
<dbReference type="InterPro" id="IPR057601">
    <property type="entry name" value="Oar-like_b-barrel"/>
</dbReference>
<keyword evidence="7" id="KW-0732">Signal</keyword>
<keyword evidence="2" id="KW-0813">Transport</keyword>
<proteinExistence type="predicted"/>
<dbReference type="EMBL" id="CP060028">
    <property type="protein sequence ID" value="QND81298.1"/>
    <property type="molecule type" value="Genomic_DNA"/>
</dbReference>
<dbReference type="PANTHER" id="PTHR30069">
    <property type="entry name" value="TONB-DEPENDENT OUTER MEMBRANE RECEPTOR"/>
    <property type="match status" value="1"/>
</dbReference>
<evidence type="ECO:0000313" key="10">
    <source>
        <dbReference type="Proteomes" id="UP000515506"/>
    </source>
</evidence>
<evidence type="ECO:0000256" key="2">
    <source>
        <dbReference type="ARBA" id="ARBA00022448"/>
    </source>
</evidence>
<feature type="chain" id="PRO_5045383573" evidence="7">
    <location>
        <begin position="34"/>
        <end position="1006"/>
    </location>
</feature>
<accession>A0ABX6RFN2</accession>
<keyword evidence="3" id="KW-1134">Transmembrane beta strand</keyword>
<evidence type="ECO:0000256" key="4">
    <source>
        <dbReference type="ARBA" id="ARBA00022692"/>
    </source>
</evidence>
<dbReference type="Gene3D" id="2.60.40.1120">
    <property type="entry name" value="Carboxypeptidase-like, regulatory domain"/>
    <property type="match status" value="1"/>
</dbReference>
<feature type="signal peptide" evidence="7">
    <location>
        <begin position="1"/>
        <end position="33"/>
    </location>
</feature>
<evidence type="ECO:0000256" key="7">
    <source>
        <dbReference type="SAM" id="SignalP"/>
    </source>
</evidence>
<sequence>MKQRNRTTFRPNRKLLSCALASCLAMAAPHVMAQSTSATLRGAVTADSTVTVTNVDTGLTRTTKATNGNYNIGGLPPGTYRIEVTAGGQTSSRAVTLAVGQTATLNLQDASPTPAPASDATTLDTVRVTAPMLVETKTSEVATYVSNKQIELLPQNSRNFLAFADIVPGMALQTPVNGQETQIRSGAQGANAINVYIDGVGQKNYVTPGGVTSQDDSEGNPFPQSAIGEYKVITSNYKAEYDQISSAAITAVTKSGTNDFQGSFFVDHTSDGWTKSTPQELRDGENEEKVEQYGVTFGGPILRDKLHFFVSYEAKDIVRPAPILPPTAVVNNNVVLPSEITQYYGPASRPFNQDVYFGKLSFQASDAHLFELIARVREETGVLSIGGVNVPSAGTALNNDETRADLRWQYSSQNWLADSHLTFEEASYNPSPVTPINSARYTIVNPENPNQRDLQVLNLGGGPNFQDKGQKGVGIQSDVTFFGWDNHTIKMGVKYKQVDLKAFQQFPPFPRYWYDVNESLTQPWRIEFTAPRTGRDPFVSSENKQFGIYIQDDWQVNEKLTLNLGVRWDYEQNPAYTDNRLDPAIEAALRGWTNIQNTDYNIDNYIPGAGKRSNFKDAIQPRLGFSYDLMGDQRHVIFGGAGRAYDRTLFDYLAREYYAGAFTTYTINFPTPFHPCSGTNCIPFNPALLTDAGLEAYRAANPVAGGEIQLINNDFKTPYSDQFSLGMRNAVTLWGHDWNTAVTLQHIRARDGFYARLGSRRPDGTFHQYQAQGQTWGGSPFIAVPGYGNLILMDNGFSFNQNSLLLSADKPYTQASPWGVSIAYTYMDAEENRPNASTGETYLFDYPYVRDEYYTSTGVAKHRLVLSGIYSPGWDLTFSGKLILETPKPLSSVNRLNSPANGTCAPITGAANCGDLNAYYAPVTPDGTIGYKRFDLAVQKRWNPSEDLSVWVRGDLINVFNWENWSQFNTNWGPAGGPQNPTLGSRSGIEVYEPMRTFKLSMGFDW</sequence>
<keyword evidence="4" id="KW-0812">Transmembrane</keyword>
<keyword evidence="10" id="KW-1185">Reference proteome</keyword>
<dbReference type="Gene3D" id="2.40.170.20">
    <property type="entry name" value="TonB-dependent receptor, beta-barrel domain"/>
    <property type="match status" value="1"/>
</dbReference>
<dbReference type="SUPFAM" id="SSF56935">
    <property type="entry name" value="Porins"/>
    <property type="match status" value="1"/>
</dbReference>
<dbReference type="RefSeq" id="WP_185896408.1">
    <property type="nucleotide sequence ID" value="NZ_CP060028.1"/>
</dbReference>
<dbReference type="PANTHER" id="PTHR30069:SF46">
    <property type="entry name" value="OAR PROTEIN"/>
    <property type="match status" value="1"/>
</dbReference>
<comment type="subcellular location">
    <subcellularLocation>
        <location evidence="1">Cell outer membrane</location>
        <topology evidence="1">Multi-pass membrane protein</topology>
    </subcellularLocation>
</comment>
<dbReference type="Pfam" id="PF13620">
    <property type="entry name" value="CarboxypepD_reg"/>
    <property type="match status" value="1"/>
</dbReference>
<feature type="domain" description="TonB-dependent transporter Oar-like beta-barrel" evidence="8">
    <location>
        <begin position="252"/>
        <end position="319"/>
    </location>
</feature>
<evidence type="ECO:0000313" key="9">
    <source>
        <dbReference type="EMBL" id="QND81298.1"/>
    </source>
</evidence>
<name>A0ABX6RFN2_PSEMX</name>
<dbReference type="InterPro" id="IPR013784">
    <property type="entry name" value="Carb-bd-like_fold"/>
</dbReference>
<evidence type="ECO:0000256" key="6">
    <source>
        <dbReference type="ARBA" id="ARBA00023237"/>
    </source>
</evidence>
<organism evidence="9 10">
    <name type="scientific">Pseudoxanthomonas mexicana</name>
    <dbReference type="NCBI Taxonomy" id="128785"/>
    <lineage>
        <taxon>Bacteria</taxon>
        <taxon>Pseudomonadati</taxon>
        <taxon>Pseudomonadota</taxon>
        <taxon>Gammaproteobacteria</taxon>
        <taxon>Lysobacterales</taxon>
        <taxon>Lysobacteraceae</taxon>
        <taxon>Pseudoxanthomonas</taxon>
    </lineage>
</organism>
<dbReference type="Pfam" id="PF25183">
    <property type="entry name" value="OMP_b-brl_4"/>
    <property type="match status" value="2"/>
</dbReference>
<dbReference type="InterPro" id="IPR039426">
    <property type="entry name" value="TonB-dep_rcpt-like"/>
</dbReference>
<reference evidence="9 10" key="1">
    <citation type="submission" date="2020-08" db="EMBL/GenBank/DDBJ databases">
        <title>Streptomycin resistant and MDR strain, P. mexicana.</title>
        <authorList>
            <person name="Ganesh-kumar S."/>
            <person name="Zhe T."/>
            <person name="Yu Z."/>
            <person name="Min Y."/>
        </authorList>
    </citation>
    <scope>NUCLEOTIDE SEQUENCE [LARGE SCALE GENOMIC DNA]</scope>
    <source>
        <strain evidence="9 10">GTZY</strain>
    </source>
</reference>
<dbReference type="SUPFAM" id="SSF49452">
    <property type="entry name" value="Starch-binding domain-like"/>
    <property type="match status" value="1"/>
</dbReference>
<evidence type="ECO:0000256" key="3">
    <source>
        <dbReference type="ARBA" id="ARBA00022452"/>
    </source>
</evidence>
<dbReference type="InterPro" id="IPR036942">
    <property type="entry name" value="Beta-barrel_TonB_sf"/>
</dbReference>
<evidence type="ECO:0000256" key="1">
    <source>
        <dbReference type="ARBA" id="ARBA00004571"/>
    </source>
</evidence>
<evidence type="ECO:0000256" key="5">
    <source>
        <dbReference type="ARBA" id="ARBA00023136"/>
    </source>
</evidence>
<gene>
    <name evidence="9" type="ORF">H4W19_05900</name>
</gene>
<keyword evidence="5" id="KW-0472">Membrane</keyword>
<keyword evidence="6" id="KW-0998">Cell outer membrane</keyword>
<protein>
    <submittedName>
        <fullName evidence="9">TonB-dependent receptor</fullName>
    </submittedName>
</protein>
<feature type="domain" description="TonB-dependent transporter Oar-like beta-barrel" evidence="8">
    <location>
        <begin position="338"/>
        <end position="871"/>
    </location>
</feature>
<evidence type="ECO:0000259" key="8">
    <source>
        <dbReference type="Pfam" id="PF25183"/>
    </source>
</evidence>